<gene>
    <name evidence="2" type="ORF">H9625_00140</name>
</gene>
<comment type="caution">
    <text evidence="2">The sequence shown here is derived from an EMBL/GenBank/DDBJ whole genome shotgun (WGS) entry which is preliminary data.</text>
</comment>
<protein>
    <recommendedName>
        <fullName evidence="1">Protein kinase domain-containing protein</fullName>
    </recommendedName>
</protein>
<sequence>MKIIIAPEFRPLRRDIEDISRLFGSPEGKTVYEGRNSIRNFILQGTPVTIKRFKRVNFAQQIAYTFFKSTKAERAYRYASLFRQRGINTPREIAYVEVYEHGLFTTGYFLSDTCPDPPAFPALVLEPDFDSALASDLARFVAKMHSKGIVHGDLNLGNFLFRKNPEDGHFSFTVIDINRSTFYNGYPDQTTCLKNLSTLTHRRDLFQLMISEYARERKWDEEETLRGATVWLEKLEARHERKQQIKKLFK</sequence>
<dbReference type="Gene3D" id="1.10.510.10">
    <property type="entry name" value="Transferase(Phosphotransferase) domain 1"/>
    <property type="match status" value="1"/>
</dbReference>
<dbReference type="RefSeq" id="WP_177897600.1">
    <property type="nucleotide sequence ID" value="NZ_JACSPP010000001.1"/>
</dbReference>
<dbReference type="EMBL" id="JACSPP010000001">
    <property type="protein sequence ID" value="MBD8038873.1"/>
    <property type="molecule type" value="Genomic_DNA"/>
</dbReference>
<evidence type="ECO:0000313" key="3">
    <source>
        <dbReference type="Proteomes" id="UP000620874"/>
    </source>
</evidence>
<feature type="domain" description="Protein kinase" evidence="1">
    <location>
        <begin position="17"/>
        <end position="250"/>
    </location>
</feature>
<accession>A0ABR8Y416</accession>
<dbReference type="Pfam" id="PF06293">
    <property type="entry name" value="Kdo"/>
    <property type="match status" value="1"/>
</dbReference>
<dbReference type="InterPro" id="IPR000719">
    <property type="entry name" value="Prot_kinase_dom"/>
</dbReference>
<evidence type="ECO:0000313" key="2">
    <source>
        <dbReference type="EMBL" id="MBD8038873.1"/>
    </source>
</evidence>
<evidence type="ECO:0000259" key="1">
    <source>
        <dbReference type="PROSITE" id="PS50011"/>
    </source>
</evidence>
<dbReference type="SUPFAM" id="SSF56112">
    <property type="entry name" value="Protein kinase-like (PK-like)"/>
    <property type="match status" value="1"/>
</dbReference>
<dbReference type="Proteomes" id="UP000620874">
    <property type="component" value="Unassembled WGS sequence"/>
</dbReference>
<dbReference type="InterPro" id="IPR011009">
    <property type="entry name" value="Kinase-like_dom_sf"/>
</dbReference>
<organism evidence="2 3">
    <name type="scientific">Phocaeicola intestinalis</name>
    <dbReference type="NCBI Taxonomy" id="2762212"/>
    <lineage>
        <taxon>Bacteria</taxon>
        <taxon>Pseudomonadati</taxon>
        <taxon>Bacteroidota</taxon>
        <taxon>Bacteroidia</taxon>
        <taxon>Bacteroidales</taxon>
        <taxon>Bacteroidaceae</taxon>
        <taxon>Phocaeicola</taxon>
    </lineage>
</organism>
<dbReference type="PROSITE" id="PS50011">
    <property type="entry name" value="PROTEIN_KINASE_DOM"/>
    <property type="match status" value="1"/>
</dbReference>
<proteinExistence type="predicted"/>
<reference evidence="2 3" key="1">
    <citation type="submission" date="2020-08" db="EMBL/GenBank/DDBJ databases">
        <title>A Genomic Blueprint of the Chicken Gut Microbiome.</title>
        <authorList>
            <person name="Gilroy R."/>
            <person name="Ravi A."/>
            <person name="Getino M."/>
            <person name="Pursley I."/>
            <person name="Horton D.L."/>
            <person name="Alikhan N.-F."/>
            <person name="Baker D."/>
            <person name="Gharbi K."/>
            <person name="Hall N."/>
            <person name="Watson M."/>
            <person name="Adriaenssens E.M."/>
            <person name="Foster-Nyarko E."/>
            <person name="Jarju S."/>
            <person name="Secka A."/>
            <person name="Antonio M."/>
            <person name="Oren A."/>
            <person name="Chaudhuri R."/>
            <person name="La Ragione R.M."/>
            <person name="Hildebrand F."/>
            <person name="Pallen M.J."/>
        </authorList>
    </citation>
    <scope>NUCLEOTIDE SEQUENCE [LARGE SCALE GENOMIC DNA]</scope>
    <source>
        <strain evidence="2 3">Sa1CVN1</strain>
    </source>
</reference>
<keyword evidence="3" id="KW-1185">Reference proteome</keyword>
<name>A0ABR8Y416_9BACT</name>